<feature type="transmembrane region" description="Helical" evidence="1">
    <location>
        <begin position="255"/>
        <end position="280"/>
    </location>
</feature>
<accession>A0A1Y1RM35</accession>
<dbReference type="OrthoDB" id="5125523at2"/>
<dbReference type="Proteomes" id="UP000192359">
    <property type="component" value="Unassembled WGS sequence"/>
</dbReference>
<dbReference type="RefSeq" id="WP_083093395.1">
    <property type="nucleotide sequence ID" value="NZ_LXWF01000043.1"/>
</dbReference>
<keyword evidence="1" id="KW-0812">Transmembrane</keyword>
<feature type="transmembrane region" description="Helical" evidence="1">
    <location>
        <begin position="607"/>
        <end position="628"/>
    </location>
</feature>
<feature type="transmembrane region" description="Helical" evidence="1">
    <location>
        <begin position="227"/>
        <end position="249"/>
    </location>
</feature>
<feature type="transmembrane region" description="Helical" evidence="1">
    <location>
        <begin position="559"/>
        <end position="586"/>
    </location>
</feature>
<comment type="caution">
    <text evidence="2">The sequence shown here is derived from an EMBL/GenBank/DDBJ whole genome shotgun (WGS) entry which is preliminary data.</text>
</comment>
<feature type="transmembrane region" description="Helical" evidence="1">
    <location>
        <begin position="634"/>
        <end position="656"/>
    </location>
</feature>
<proteinExistence type="predicted"/>
<dbReference type="AlphaFoldDB" id="A0A1Y1RM35"/>
<evidence type="ECO:0008006" key="4">
    <source>
        <dbReference type="Google" id="ProtNLM"/>
    </source>
</evidence>
<feature type="transmembrane region" description="Helical" evidence="1">
    <location>
        <begin position="301"/>
        <end position="327"/>
    </location>
</feature>
<keyword evidence="3" id="KW-1185">Reference proteome</keyword>
<gene>
    <name evidence="2" type="ORF">A7979_07070</name>
</gene>
<reference evidence="2 3" key="1">
    <citation type="submission" date="2016-05" db="EMBL/GenBank/DDBJ databases">
        <title>Draft genome sequence of a porcine commensal Rothia nasimurium.</title>
        <authorList>
            <person name="Gaiser R.A."/>
            <person name="Van Baarlen P."/>
            <person name="Wells J.M."/>
        </authorList>
    </citation>
    <scope>NUCLEOTIDE SEQUENCE [LARGE SCALE GENOMIC DNA]</scope>
    <source>
        <strain evidence="2 3">PT-32</strain>
    </source>
</reference>
<protein>
    <recommendedName>
        <fullName evidence="4">DUF1430 domain-containing protein</fullName>
    </recommendedName>
</protein>
<evidence type="ECO:0000256" key="1">
    <source>
        <dbReference type="SAM" id="Phobius"/>
    </source>
</evidence>
<keyword evidence="1" id="KW-0472">Membrane</keyword>
<dbReference type="EMBL" id="LXWF01000043">
    <property type="protein sequence ID" value="ORC15489.1"/>
    <property type="molecule type" value="Genomic_DNA"/>
</dbReference>
<name>A0A1Y1RM35_9MICC</name>
<keyword evidence="1" id="KW-1133">Transmembrane helix</keyword>
<feature type="transmembrane region" description="Helical" evidence="1">
    <location>
        <begin position="7"/>
        <end position="31"/>
    </location>
</feature>
<evidence type="ECO:0000313" key="3">
    <source>
        <dbReference type="Proteomes" id="UP000192359"/>
    </source>
</evidence>
<evidence type="ECO:0000313" key="2">
    <source>
        <dbReference type="EMBL" id="ORC15489.1"/>
    </source>
</evidence>
<sequence length="671" mass="72646">MNSPLRFAYILTWITSSLLCLIFTSATYIFLVDQDRWGPEGFRTGVAITELPSNLSTESFLNELSSLAQAQNINIYKISVSLDHDVKATDYYLILGSTDTVIGNLDTASFPSFSDKYPSYLYPKQQLNRDQLTGTYLIDGTPQDSQAVADTLKQLGVISTTVNSKPGYVLWFFFLVGNGWAVAVAILFTCLILSLCQLQSVRLAIVSARVSAGEVPLYVSLRETASLLLPVYTPLVFGTTALSLYSLIYAQGYRLTSIGMIAIQQGLILTGALAISLLSIRICTAKYSLGQLNKGKRPMTLLGALSCAPVFVAFLGSMASICATLTLKNEDVKESYADTMRNEHTNLVQPVMGYALLSSQADDAQEQLGNIFGQLEMDQTSYLTSKNPLYNPLSPVSDNVLLANPNYLTTFAQLDTSTLDAVTSTAQKESSVAVLIPQPYSPYEAEIVAEVKIWAESQQELGGNPQPSVSVTTYTGTDTGILPLLSYNLPTNMYLENPIVIVSHSENHVISPKHIGEYGIVFDETALKNAVTEANLGYAVIGYEYTTQNSALAATDRKVAFNISLIGTSVALLALLIGNIILTTIYHARNRSAIFLLRTSGASFAETYGNFVIKTIVLAAIPASLIVATTQLPLTVILIIAISMIIVSASVVVLTLKLLERTLSKTALETS</sequence>
<organism evidence="2 3">
    <name type="scientific">Rothia nasimurium</name>
    <dbReference type="NCBI Taxonomy" id="85336"/>
    <lineage>
        <taxon>Bacteria</taxon>
        <taxon>Bacillati</taxon>
        <taxon>Actinomycetota</taxon>
        <taxon>Actinomycetes</taxon>
        <taxon>Micrococcales</taxon>
        <taxon>Micrococcaceae</taxon>
        <taxon>Rothia</taxon>
    </lineage>
</organism>
<feature type="transmembrane region" description="Helical" evidence="1">
    <location>
        <begin position="168"/>
        <end position="193"/>
    </location>
</feature>